<dbReference type="AlphaFoldDB" id="A0A7W6FSC8"/>
<sequence>MTEDEFDTLVDDATHAVNNLIPDRLLDALASDARSGLLMRINDALTPILRELADDDDADGESEDRDAGLDRRTSTIAAFLRELVETHIAKCDEAGDDPNDRPPHFASEAPGAQGNIDSIASCDIETGSCIYLVLEGGAAFRIVIEPAEAV</sequence>
<reference evidence="2 3" key="1">
    <citation type="submission" date="2020-08" db="EMBL/GenBank/DDBJ databases">
        <title>Genomic Encyclopedia of Type Strains, Phase IV (KMG-IV): sequencing the most valuable type-strain genomes for metagenomic binning, comparative biology and taxonomic classification.</title>
        <authorList>
            <person name="Goeker M."/>
        </authorList>
    </citation>
    <scope>NUCLEOTIDE SEQUENCE [LARGE SCALE GENOMIC DNA]</scope>
    <source>
        <strain evidence="2 3">DSM 26189</strain>
    </source>
</reference>
<dbReference type="EMBL" id="JACIDT010000028">
    <property type="protein sequence ID" value="MBB3928602.1"/>
    <property type="molecule type" value="Genomic_DNA"/>
</dbReference>
<name>A0A7W6FSC8_9SPHN</name>
<protein>
    <submittedName>
        <fullName evidence="2">Uncharacterized protein</fullName>
    </submittedName>
</protein>
<evidence type="ECO:0000313" key="2">
    <source>
        <dbReference type="EMBL" id="MBB3928602.1"/>
    </source>
</evidence>
<evidence type="ECO:0000313" key="3">
    <source>
        <dbReference type="Proteomes" id="UP000571950"/>
    </source>
</evidence>
<feature type="compositionally biased region" description="Basic and acidic residues" evidence="1">
    <location>
        <begin position="92"/>
        <end position="103"/>
    </location>
</feature>
<comment type="caution">
    <text evidence="2">The sequence shown here is derived from an EMBL/GenBank/DDBJ whole genome shotgun (WGS) entry which is preliminary data.</text>
</comment>
<keyword evidence="3" id="KW-1185">Reference proteome</keyword>
<dbReference type="RefSeq" id="WP_188073875.1">
    <property type="nucleotide sequence ID" value="NZ_BSPS01000041.1"/>
</dbReference>
<proteinExistence type="predicted"/>
<dbReference type="Proteomes" id="UP000571950">
    <property type="component" value="Unassembled WGS sequence"/>
</dbReference>
<feature type="region of interest" description="Disordered" evidence="1">
    <location>
        <begin position="92"/>
        <end position="112"/>
    </location>
</feature>
<gene>
    <name evidence="2" type="ORF">GGR43_004347</name>
</gene>
<organism evidence="2 3">
    <name type="scientific">Sphingobium jiangsuense</name>
    <dbReference type="NCBI Taxonomy" id="870476"/>
    <lineage>
        <taxon>Bacteria</taxon>
        <taxon>Pseudomonadati</taxon>
        <taxon>Pseudomonadota</taxon>
        <taxon>Alphaproteobacteria</taxon>
        <taxon>Sphingomonadales</taxon>
        <taxon>Sphingomonadaceae</taxon>
        <taxon>Sphingobium</taxon>
    </lineage>
</organism>
<accession>A0A7W6FSC8</accession>
<evidence type="ECO:0000256" key="1">
    <source>
        <dbReference type="SAM" id="MobiDB-lite"/>
    </source>
</evidence>